<dbReference type="EMBL" id="ML769391">
    <property type="protein sequence ID" value="KAE9408322.1"/>
    <property type="molecule type" value="Genomic_DNA"/>
</dbReference>
<dbReference type="Proteomes" id="UP000799118">
    <property type="component" value="Unassembled WGS sequence"/>
</dbReference>
<dbReference type="AlphaFoldDB" id="A0A6A4I8E8"/>
<evidence type="ECO:0000313" key="1">
    <source>
        <dbReference type="EMBL" id="KAE9408322.1"/>
    </source>
</evidence>
<sequence>MISNSNNATLSQLMTLLTRPLAFVYTIQTVAQLELFLHANFASIIPTQQPISPFTLLLSPTQLPPTPIYAA</sequence>
<feature type="non-terminal residue" evidence="1">
    <location>
        <position position="71"/>
    </location>
</feature>
<proteinExistence type="predicted"/>
<evidence type="ECO:0000313" key="2">
    <source>
        <dbReference type="Proteomes" id="UP000799118"/>
    </source>
</evidence>
<gene>
    <name evidence="1" type="ORF">BT96DRAFT_1013414</name>
</gene>
<reference evidence="1" key="1">
    <citation type="journal article" date="2019" name="Environ. Microbiol.">
        <title>Fungal ecological strategies reflected in gene transcription - a case study of two litter decomposers.</title>
        <authorList>
            <person name="Barbi F."/>
            <person name="Kohler A."/>
            <person name="Barry K."/>
            <person name="Baskaran P."/>
            <person name="Daum C."/>
            <person name="Fauchery L."/>
            <person name="Ihrmark K."/>
            <person name="Kuo A."/>
            <person name="LaButti K."/>
            <person name="Lipzen A."/>
            <person name="Morin E."/>
            <person name="Grigoriev I.V."/>
            <person name="Henrissat B."/>
            <person name="Lindahl B."/>
            <person name="Martin F."/>
        </authorList>
    </citation>
    <scope>NUCLEOTIDE SEQUENCE</scope>
    <source>
        <strain evidence="1">JB14</strain>
    </source>
</reference>
<organism evidence="1 2">
    <name type="scientific">Gymnopus androsaceus JB14</name>
    <dbReference type="NCBI Taxonomy" id="1447944"/>
    <lineage>
        <taxon>Eukaryota</taxon>
        <taxon>Fungi</taxon>
        <taxon>Dikarya</taxon>
        <taxon>Basidiomycota</taxon>
        <taxon>Agaricomycotina</taxon>
        <taxon>Agaricomycetes</taxon>
        <taxon>Agaricomycetidae</taxon>
        <taxon>Agaricales</taxon>
        <taxon>Marasmiineae</taxon>
        <taxon>Omphalotaceae</taxon>
        <taxon>Gymnopus</taxon>
    </lineage>
</organism>
<name>A0A6A4I8E8_9AGAR</name>
<protein>
    <submittedName>
        <fullName evidence="1">Uncharacterized protein</fullName>
    </submittedName>
</protein>
<keyword evidence="2" id="KW-1185">Reference proteome</keyword>
<accession>A0A6A4I8E8</accession>